<dbReference type="PANTHER" id="PTHR12703:SF4">
    <property type="entry name" value="TRANSMEMBRANE PROTEIN 33"/>
    <property type="match status" value="1"/>
</dbReference>
<dbReference type="InterPro" id="IPR005344">
    <property type="entry name" value="TMEM33/Pom33"/>
</dbReference>
<protein>
    <submittedName>
        <fullName evidence="8">Uncharacterized protein</fullName>
    </submittedName>
</protein>
<dbReference type="GO" id="GO:0061024">
    <property type="term" value="P:membrane organization"/>
    <property type="evidence" value="ECO:0007669"/>
    <property type="project" value="TreeGrafter"/>
</dbReference>
<keyword evidence="3 6" id="KW-0812">Transmembrane</keyword>
<feature type="transmembrane region" description="Helical" evidence="6">
    <location>
        <begin position="27"/>
        <end position="47"/>
    </location>
</feature>
<evidence type="ECO:0000313" key="8">
    <source>
        <dbReference type="WBParaSite" id="PDA_v2.g7716.t1"/>
    </source>
</evidence>
<accession>A0A914QUB0</accession>
<sequence>MAQETGYGTNAIVQKLADFRLQQADNILGLIACAEIFNFPIFFAMIFTGRGNIFFPVLYFRFLTLRYASRRNPYTRIAFASLKQSLNQVAASPRCPAFIRTIIFKSIGVVERFAPPVFAN</sequence>
<comment type="similarity">
    <text evidence="2">Belongs to the PER33/POM33 family.</text>
</comment>
<organism evidence="7 8">
    <name type="scientific">Panagrolaimus davidi</name>
    <dbReference type="NCBI Taxonomy" id="227884"/>
    <lineage>
        <taxon>Eukaryota</taxon>
        <taxon>Metazoa</taxon>
        <taxon>Ecdysozoa</taxon>
        <taxon>Nematoda</taxon>
        <taxon>Chromadorea</taxon>
        <taxon>Rhabditida</taxon>
        <taxon>Tylenchina</taxon>
        <taxon>Panagrolaimomorpha</taxon>
        <taxon>Panagrolaimoidea</taxon>
        <taxon>Panagrolaimidae</taxon>
        <taxon>Panagrolaimus</taxon>
    </lineage>
</organism>
<evidence type="ECO:0000256" key="6">
    <source>
        <dbReference type="SAM" id="Phobius"/>
    </source>
</evidence>
<name>A0A914QUB0_9BILA</name>
<dbReference type="PANTHER" id="PTHR12703">
    <property type="entry name" value="TRANSMEMBRANE PROTEIN 33"/>
    <property type="match status" value="1"/>
</dbReference>
<dbReference type="AlphaFoldDB" id="A0A914QUB0"/>
<evidence type="ECO:0000313" key="7">
    <source>
        <dbReference type="Proteomes" id="UP000887578"/>
    </source>
</evidence>
<dbReference type="GO" id="GO:0016020">
    <property type="term" value="C:membrane"/>
    <property type="evidence" value="ECO:0007669"/>
    <property type="project" value="UniProtKB-SubCell"/>
</dbReference>
<dbReference type="Proteomes" id="UP000887578">
    <property type="component" value="Unplaced"/>
</dbReference>
<dbReference type="WBParaSite" id="PDA_v2.g7716.t1">
    <property type="protein sequence ID" value="PDA_v2.g7716.t1"/>
    <property type="gene ID" value="PDA_v2.g7716"/>
</dbReference>
<keyword evidence="5 6" id="KW-0472">Membrane</keyword>
<dbReference type="GO" id="GO:0005783">
    <property type="term" value="C:endoplasmic reticulum"/>
    <property type="evidence" value="ECO:0007669"/>
    <property type="project" value="TreeGrafter"/>
</dbReference>
<evidence type="ECO:0000256" key="3">
    <source>
        <dbReference type="ARBA" id="ARBA00022692"/>
    </source>
</evidence>
<evidence type="ECO:0000256" key="1">
    <source>
        <dbReference type="ARBA" id="ARBA00004141"/>
    </source>
</evidence>
<proteinExistence type="inferred from homology"/>
<keyword evidence="4 6" id="KW-1133">Transmembrane helix</keyword>
<evidence type="ECO:0000256" key="5">
    <source>
        <dbReference type="ARBA" id="ARBA00023136"/>
    </source>
</evidence>
<dbReference type="InterPro" id="IPR051645">
    <property type="entry name" value="PER33/POM33_regulator"/>
</dbReference>
<evidence type="ECO:0000256" key="4">
    <source>
        <dbReference type="ARBA" id="ARBA00022989"/>
    </source>
</evidence>
<evidence type="ECO:0000256" key="2">
    <source>
        <dbReference type="ARBA" id="ARBA00007322"/>
    </source>
</evidence>
<dbReference type="Pfam" id="PF03661">
    <property type="entry name" value="TMEM33_Pom33"/>
    <property type="match status" value="1"/>
</dbReference>
<dbReference type="GO" id="GO:0071786">
    <property type="term" value="P:endoplasmic reticulum tubular network organization"/>
    <property type="evidence" value="ECO:0007669"/>
    <property type="project" value="TreeGrafter"/>
</dbReference>
<reference evidence="8" key="1">
    <citation type="submission" date="2022-11" db="UniProtKB">
        <authorList>
            <consortium name="WormBaseParasite"/>
        </authorList>
    </citation>
    <scope>IDENTIFICATION</scope>
</reference>
<keyword evidence="7" id="KW-1185">Reference proteome</keyword>
<comment type="subcellular location">
    <subcellularLocation>
        <location evidence="1">Membrane</location>
        <topology evidence="1">Multi-pass membrane protein</topology>
    </subcellularLocation>
</comment>